<evidence type="ECO:0000256" key="8">
    <source>
        <dbReference type="ARBA" id="ARBA00042242"/>
    </source>
</evidence>
<evidence type="ECO:0000256" key="1">
    <source>
        <dbReference type="ARBA" id="ARBA00005174"/>
    </source>
</evidence>
<dbReference type="GO" id="GO:0004637">
    <property type="term" value="F:phosphoribosylamine-glycine ligase activity"/>
    <property type="evidence" value="ECO:0007669"/>
    <property type="project" value="UniProtKB-EC"/>
</dbReference>
<dbReference type="InterPro" id="IPR020561">
    <property type="entry name" value="PRibGlycinamid_synth_ATP-grasp"/>
</dbReference>
<evidence type="ECO:0000256" key="7">
    <source>
        <dbReference type="ARBA" id="ARBA00038345"/>
    </source>
</evidence>
<dbReference type="NCBIfam" id="TIGR00877">
    <property type="entry name" value="purD"/>
    <property type="match status" value="1"/>
</dbReference>
<dbReference type="SUPFAM" id="SSF56059">
    <property type="entry name" value="Glutathione synthetase ATP-binding domain-like"/>
    <property type="match status" value="1"/>
</dbReference>
<keyword evidence="15" id="KW-1185">Reference proteome</keyword>
<dbReference type="InterPro" id="IPR020559">
    <property type="entry name" value="PRibGlycinamide_synth_CS"/>
</dbReference>
<comment type="catalytic activity">
    <reaction evidence="10">
        <text>2-formamido-N(1)-(5-O-phospho-beta-D-ribosyl)acetamidine + ATP = 5-amino-1-(5-phospho-beta-D-ribosyl)imidazole + ADP + phosphate + H(+)</text>
        <dbReference type="Rhea" id="RHEA:23032"/>
        <dbReference type="ChEBI" id="CHEBI:15378"/>
        <dbReference type="ChEBI" id="CHEBI:30616"/>
        <dbReference type="ChEBI" id="CHEBI:43474"/>
        <dbReference type="ChEBI" id="CHEBI:137981"/>
        <dbReference type="ChEBI" id="CHEBI:147287"/>
        <dbReference type="ChEBI" id="CHEBI:456216"/>
        <dbReference type="EC" id="6.3.3.1"/>
    </reaction>
</comment>
<protein>
    <recommendedName>
        <fullName evidence="2">phosphoribosylamine--glycine ligase</fullName>
        <ecNumber evidence="2">6.3.4.13</ecNumber>
    </recommendedName>
    <alternativeName>
        <fullName evidence="8">Glycinamide ribonucleotide synthetase</fullName>
    </alternativeName>
    <alternativeName>
        <fullName evidence="9">Phosphoribosylglycinamide synthetase</fullName>
    </alternativeName>
</protein>
<dbReference type="PROSITE" id="PS00184">
    <property type="entry name" value="GARS"/>
    <property type="match status" value="1"/>
</dbReference>
<comment type="pathway">
    <text evidence="1">Purine metabolism; IMP biosynthesis via de novo pathway; N(1)-(5-phospho-D-ribosyl)glycinamide from 5-phospho-alpha-D-ribose 1-diphosphate: step 2/2.</text>
</comment>
<dbReference type="InterPro" id="IPR010730">
    <property type="entry name" value="HET"/>
</dbReference>
<dbReference type="GO" id="GO:0006164">
    <property type="term" value="P:purine nucleotide biosynthetic process"/>
    <property type="evidence" value="ECO:0007669"/>
    <property type="project" value="UniProtKB-KW"/>
</dbReference>
<dbReference type="InterPro" id="IPR000115">
    <property type="entry name" value="PRibGlycinamide_synth"/>
</dbReference>
<dbReference type="Gene3D" id="3.90.600.10">
    <property type="entry name" value="Phosphoribosylglycinamide synthetase, C-terminal domain"/>
    <property type="match status" value="1"/>
</dbReference>
<organism evidence="14 15">
    <name type="scientific">Colletotrichum zoysiae</name>
    <dbReference type="NCBI Taxonomy" id="1216348"/>
    <lineage>
        <taxon>Eukaryota</taxon>
        <taxon>Fungi</taxon>
        <taxon>Dikarya</taxon>
        <taxon>Ascomycota</taxon>
        <taxon>Pezizomycotina</taxon>
        <taxon>Sordariomycetes</taxon>
        <taxon>Hypocreomycetidae</taxon>
        <taxon>Glomerellales</taxon>
        <taxon>Glomerellaceae</taxon>
        <taxon>Colletotrichum</taxon>
        <taxon>Colletotrichum graminicola species complex</taxon>
    </lineage>
</organism>
<dbReference type="PANTHER" id="PTHR43472">
    <property type="entry name" value="PHOSPHORIBOSYLAMINE--GLYCINE LIGASE"/>
    <property type="match status" value="1"/>
</dbReference>
<evidence type="ECO:0000256" key="4">
    <source>
        <dbReference type="ARBA" id="ARBA00022741"/>
    </source>
</evidence>
<evidence type="ECO:0000256" key="12">
    <source>
        <dbReference type="SAM" id="MobiDB-lite"/>
    </source>
</evidence>
<accession>A0AAD9H6T3</accession>
<dbReference type="Pfam" id="PF02843">
    <property type="entry name" value="GARS_C"/>
    <property type="match status" value="1"/>
</dbReference>
<name>A0AAD9H6T3_9PEZI</name>
<dbReference type="Gene3D" id="3.30.470.20">
    <property type="entry name" value="ATP-grasp fold, B domain"/>
    <property type="match status" value="1"/>
</dbReference>
<dbReference type="PROSITE" id="PS50975">
    <property type="entry name" value="ATP_GRASP"/>
    <property type="match status" value="1"/>
</dbReference>
<keyword evidence="6 11" id="KW-0067">ATP-binding</keyword>
<dbReference type="FunFam" id="3.30.1490.20:FF:000006">
    <property type="entry name" value="phosphoribosylamine--glycine ligase, chloroplastic-like"/>
    <property type="match status" value="1"/>
</dbReference>
<comment type="caution">
    <text evidence="14">The sequence shown here is derived from an EMBL/GenBank/DDBJ whole genome shotgun (WGS) entry which is preliminary data.</text>
</comment>
<dbReference type="GO" id="GO:0005524">
    <property type="term" value="F:ATP binding"/>
    <property type="evidence" value="ECO:0007669"/>
    <property type="project" value="UniProtKB-UniRule"/>
</dbReference>
<evidence type="ECO:0000313" key="15">
    <source>
        <dbReference type="Proteomes" id="UP001232148"/>
    </source>
</evidence>
<dbReference type="SMART" id="SM01210">
    <property type="entry name" value="GARS_C"/>
    <property type="match status" value="1"/>
</dbReference>
<gene>
    <name evidence="14" type="ORF">LX32DRAFT_686431</name>
</gene>
<keyword evidence="4 11" id="KW-0547">Nucleotide-binding</keyword>
<dbReference type="InterPro" id="IPR037123">
    <property type="entry name" value="PRibGlycinamide_synth_C_sf"/>
</dbReference>
<dbReference type="InterPro" id="IPR011054">
    <property type="entry name" value="Rudment_hybrid_motif"/>
</dbReference>
<dbReference type="PANTHER" id="PTHR43472:SF1">
    <property type="entry name" value="PHOSPHORIBOSYLAMINE--GLYCINE LIGASE, CHLOROPLASTIC"/>
    <property type="match status" value="1"/>
</dbReference>
<evidence type="ECO:0000256" key="2">
    <source>
        <dbReference type="ARBA" id="ARBA00013255"/>
    </source>
</evidence>
<dbReference type="SMART" id="SM01209">
    <property type="entry name" value="GARS_A"/>
    <property type="match status" value="1"/>
</dbReference>
<evidence type="ECO:0000256" key="6">
    <source>
        <dbReference type="ARBA" id="ARBA00022840"/>
    </source>
</evidence>
<dbReference type="SUPFAM" id="SSF52440">
    <property type="entry name" value="PreATP-grasp domain"/>
    <property type="match status" value="1"/>
</dbReference>
<keyword evidence="3 14" id="KW-0436">Ligase</keyword>
<evidence type="ECO:0000256" key="11">
    <source>
        <dbReference type="PROSITE-ProRule" id="PRU00409"/>
    </source>
</evidence>
<evidence type="ECO:0000256" key="9">
    <source>
        <dbReference type="ARBA" id="ARBA00042864"/>
    </source>
</evidence>
<evidence type="ECO:0000256" key="10">
    <source>
        <dbReference type="ARBA" id="ARBA00049057"/>
    </source>
</evidence>
<evidence type="ECO:0000256" key="5">
    <source>
        <dbReference type="ARBA" id="ARBA00022755"/>
    </source>
</evidence>
<dbReference type="InterPro" id="IPR013815">
    <property type="entry name" value="ATP_grasp_subdomain_1"/>
</dbReference>
<dbReference type="Gene3D" id="3.30.1490.20">
    <property type="entry name" value="ATP-grasp fold, A domain"/>
    <property type="match status" value="1"/>
</dbReference>
<comment type="similarity">
    <text evidence="7">Belongs to the GARS family.</text>
</comment>
<dbReference type="Gene3D" id="3.40.50.20">
    <property type="match status" value="1"/>
</dbReference>
<keyword evidence="5" id="KW-0658">Purine biosynthesis</keyword>
<dbReference type="GO" id="GO:0046872">
    <property type="term" value="F:metal ion binding"/>
    <property type="evidence" value="ECO:0007669"/>
    <property type="project" value="InterPro"/>
</dbReference>
<evidence type="ECO:0000259" key="13">
    <source>
        <dbReference type="PROSITE" id="PS50975"/>
    </source>
</evidence>
<dbReference type="InterPro" id="IPR011761">
    <property type="entry name" value="ATP-grasp"/>
</dbReference>
<dbReference type="SUPFAM" id="SSF51246">
    <property type="entry name" value="Rudiment single hybrid motif"/>
    <property type="match status" value="1"/>
</dbReference>
<evidence type="ECO:0000313" key="14">
    <source>
        <dbReference type="EMBL" id="KAK2023525.1"/>
    </source>
</evidence>
<dbReference type="Proteomes" id="UP001232148">
    <property type="component" value="Unassembled WGS sequence"/>
</dbReference>
<evidence type="ECO:0000256" key="3">
    <source>
        <dbReference type="ARBA" id="ARBA00022598"/>
    </source>
</evidence>
<dbReference type="InterPro" id="IPR016185">
    <property type="entry name" value="PreATP-grasp_dom_sf"/>
</dbReference>
<sequence>MEQDRSYRYQPLPPIAEQGRTPPFTRLLLHPGSGEEPFEAQLQIISVEDAPLYEALSYTWGNPTDEPRDYIWLQGYPLPVKPNLEDALRSLRLPTQVRRLWIDALCIDQSNLDERSRQVQYMRLVYKHAAHVIVWLGLKTAGTQEAFLAAERLARIREYTHPGANAAQLDTYAVKQLMSSMVDDLPETCMAHLDEVFERQYFKRCWCVQEVVASTWAIAKIEDLEMSFFDLIASLVILARWKGEMSIHRPYELWNLILMRRQPTMTQSRPRVEGSIGSFLGLLELTRTLQATDDRDKVFSLMGICDEGLNPVLALTQVFDNNDSWRIRLIRRGFTRINNFVNGLAPDLNFGRPRALRPDYKRETVLVYCDLTRFLMRKQPRILDVLDHVQHNEDPDLGEYPSWVPKWFNQRTCFVFKGAYLAGFCDGHFRYFAELHDIPIRDDPVRPKVLSLDGYHVDMVHMTSETFNFGWGSRATASAIVDAWQQLFGVSIAPRCRRKYRDGSLLDVAFCKAVLAGVLGSIIGHSYLLTQKHGGLNPLFDDRMQKPREELDEEVQDLAETFLAQMAEFGLPPTADEFGHPGRKEKLQTFGAGARTYSNSRRAFVTRDGRVGIGPMMMQPGDEVVVLFGGRMPFIARSRGDHRLLVGSCYLVDDELMWGKVTEKLVEHVWIAPGNAGTEVLPKVTNCQELADSDYPGLLQLAQKLCINLVVVGPDDHVVGGLGDHFRNNGIPCFAPSKRAAIIEGSKDWAKDFMCRWKIPTAAYETFAKMDYEKAKAFLRRSDRRVVIKADGLAAGKGVFVPDTPEEAEKALEEIMLSSKFGKAGERVIVEEYLEGYEISVLTFTDGSSILTLPPGQDHKRARDGDKGLNTGGMGVYTPVPSVSAAEMTEIEETIVRPTLRGLELDGRSFNGMLFTGIMMTASGPKVLEYNARFGDPETQSMILLLSDEALPELILACVEKRLADVKSSVPSEFACNITVAAGGYPESYRKGDIIHMDTPPQGVPIFHAGTERVGGELRTAGGRVFSVAATGKTLKEAVSAAYAGVEGIHFEGMFYRRDIAASSLKPGPGGQVGGDP</sequence>
<feature type="compositionally biased region" description="Basic and acidic residues" evidence="12">
    <location>
        <begin position="857"/>
        <end position="867"/>
    </location>
</feature>
<dbReference type="InterPro" id="IPR020560">
    <property type="entry name" value="PRibGlycinamide_synth_C-dom"/>
</dbReference>
<dbReference type="GO" id="GO:0004641">
    <property type="term" value="F:phosphoribosylformylglycinamidine cyclo-ligase activity"/>
    <property type="evidence" value="ECO:0007669"/>
    <property type="project" value="UniProtKB-EC"/>
</dbReference>
<dbReference type="InterPro" id="IPR020562">
    <property type="entry name" value="PRibGlycinamide_synth_N"/>
</dbReference>
<proteinExistence type="inferred from homology"/>
<dbReference type="AlphaFoldDB" id="A0AAD9H6T3"/>
<dbReference type="Pfam" id="PF01071">
    <property type="entry name" value="GARS_A"/>
    <property type="match status" value="1"/>
</dbReference>
<dbReference type="EMBL" id="MU842996">
    <property type="protein sequence ID" value="KAK2023525.1"/>
    <property type="molecule type" value="Genomic_DNA"/>
</dbReference>
<reference evidence="14" key="1">
    <citation type="submission" date="2021-06" db="EMBL/GenBank/DDBJ databases">
        <title>Comparative genomics, transcriptomics and evolutionary studies reveal genomic signatures of adaptation to plant cell wall in hemibiotrophic fungi.</title>
        <authorList>
            <consortium name="DOE Joint Genome Institute"/>
            <person name="Baroncelli R."/>
            <person name="Diaz J.F."/>
            <person name="Benocci T."/>
            <person name="Peng M."/>
            <person name="Battaglia E."/>
            <person name="Haridas S."/>
            <person name="Andreopoulos W."/>
            <person name="Labutti K."/>
            <person name="Pangilinan J."/>
            <person name="Floch G.L."/>
            <person name="Makela M.R."/>
            <person name="Henrissat B."/>
            <person name="Grigoriev I.V."/>
            <person name="Crouch J.A."/>
            <person name="De Vries R.P."/>
            <person name="Sukno S.A."/>
            <person name="Thon M.R."/>
        </authorList>
    </citation>
    <scope>NUCLEOTIDE SEQUENCE</scope>
    <source>
        <strain evidence="14">MAFF235873</strain>
    </source>
</reference>
<dbReference type="GO" id="GO:0009113">
    <property type="term" value="P:purine nucleobase biosynthetic process"/>
    <property type="evidence" value="ECO:0007669"/>
    <property type="project" value="InterPro"/>
</dbReference>
<dbReference type="EC" id="6.3.4.13" evidence="2"/>
<dbReference type="Pfam" id="PF06985">
    <property type="entry name" value="HET"/>
    <property type="match status" value="1"/>
</dbReference>
<dbReference type="HAMAP" id="MF_00138">
    <property type="entry name" value="GARS"/>
    <property type="match status" value="1"/>
</dbReference>
<feature type="domain" description="ATP-grasp" evidence="13">
    <location>
        <begin position="751"/>
        <end position="960"/>
    </location>
</feature>
<feature type="region of interest" description="Disordered" evidence="12">
    <location>
        <begin position="853"/>
        <end position="873"/>
    </location>
</feature>
<dbReference type="Pfam" id="PF02844">
    <property type="entry name" value="GARS_N"/>
    <property type="match status" value="1"/>
</dbReference>